<dbReference type="Proteomes" id="UP001304895">
    <property type="component" value="Unassembled WGS sequence"/>
</dbReference>
<accession>A0AAN6ZGV5</accession>
<dbReference type="EMBL" id="MU853402">
    <property type="protein sequence ID" value="KAK4137408.1"/>
    <property type="molecule type" value="Genomic_DNA"/>
</dbReference>
<dbReference type="AlphaFoldDB" id="A0AAN6ZGV5"/>
<proteinExistence type="predicted"/>
<name>A0AAN6ZGV5_9PEZI</name>
<feature type="region of interest" description="Disordered" evidence="1">
    <location>
        <begin position="30"/>
        <end position="58"/>
    </location>
</feature>
<sequence length="158" mass="17517">MITNLYIYTCIRTSAEIEFMRNSFSLSSFSGAPTTGPPISPQSPTTYPGTDPGRDPPERARRRFLFRHTRVSTLCCMPSITHRCISPRLLGGSLGELAPSSHHPQHVSKARGWLAWPSTSPPIPQLYTCIYKLESGGYLYSQHRARRGRDGPAKGVCP</sequence>
<comment type="caution">
    <text evidence="2">The sequence shown here is derived from an EMBL/GenBank/DDBJ whole genome shotgun (WGS) entry which is preliminary data.</text>
</comment>
<organism evidence="2 3">
    <name type="scientific">Trichocladium antarcticum</name>
    <dbReference type="NCBI Taxonomy" id="1450529"/>
    <lineage>
        <taxon>Eukaryota</taxon>
        <taxon>Fungi</taxon>
        <taxon>Dikarya</taxon>
        <taxon>Ascomycota</taxon>
        <taxon>Pezizomycotina</taxon>
        <taxon>Sordariomycetes</taxon>
        <taxon>Sordariomycetidae</taxon>
        <taxon>Sordariales</taxon>
        <taxon>Chaetomiaceae</taxon>
        <taxon>Trichocladium</taxon>
    </lineage>
</organism>
<gene>
    <name evidence="2" type="ORF">BT67DRAFT_108555</name>
</gene>
<evidence type="ECO:0000313" key="3">
    <source>
        <dbReference type="Proteomes" id="UP001304895"/>
    </source>
</evidence>
<reference evidence="2" key="1">
    <citation type="journal article" date="2023" name="Mol. Phylogenet. Evol.">
        <title>Genome-scale phylogeny and comparative genomics of the fungal order Sordariales.</title>
        <authorList>
            <person name="Hensen N."/>
            <person name="Bonometti L."/>
            <person name="Westerberg I."/>
            <person name="Brannstrom I.O."/>
            <person name="Guillou S."/>
            <person name="Cros-Aarteil S."/>
            <person name="Calhoun S."/>
            <person name="Haridas S."/>
            <person name="Kuo A."/>
            <person name="Mondo S."/>
            <person name="Pangilinan J."/>
            <person name="Riley R."/>
            <person name="LaButti K."/>
            <person name="Andreopoulos B."/>
            <person name="Lipzen A."/>
            <person name="Chen C."/>
            <person name="Yan M."/>
            <person name="Daum C."/>
            <person name="Ng V."/>
            <person name="Clum A."/>
            <person name="Steindorff A."/>
            <person name="Ohm R.A."/>
            <person name="Martin F."/>
            <person name="Silar P."/>
            <person name="Natvig D.O."/>
            <person name="Lalanne C."/>
            <person name="Gautier V."/>
            <person name="Ament-Velasquez S.L."/>
            <person name="Kruys A."/>
            <person name="Hutchinson M.I."/>
            <person name="Powell A.J."/>
            <person name="Barry K."/>
            <person name="Miller A.N."/>
            <person name="Grigoriev I.V."/>
            <person name="Debuchy R."/>
            <person name="Gladieux P."/>
            <person name="Hiltunen Thoren M."/>
            <person name="Johannesson H."/>
        </authorList>
    </citation>
    <scope>NUCLEOTIDE SEQUENCE</scope>
    <source>
        <strain evidence="2">CBS 123565</strain>
    </source>
</reference>
<protein>
    <submittedName>
        <fullName evidence="2">Uncharacterized protein</fullName>
    </submittedName>
</protein>
<evidence type="ECO:0000313" key="2">
    <source>
        <dbReference type="EMBL" id="KAK4137408.1"/>
    </source>
</evidence>
<reference evidence="2" key="2">
    <citation type="submission" date="2023-05" db="EMBL/GenBank/DDBJ databases">
        <authorList>
            <consortium name="Lawrence Berkeley National Laboratory"/>
            <person name="Steindorff A."/>
            <person name="Hensen N."/>
            <person name="Bonometti L."/>
            <person name="Westerberg I."/>
            <person name="Brannstrom I.O."/>
            <person name="Guillou S."/>
            <person name="Cros-Aarteil S."/>
            <person name="Calhoun S."/>
            <person name="Haridas S."/>
            <person name="Kuo A."/>
            <person name="Mondo S."/>
            <person name="Pangilinan J."/>
            <person name="Riley R."/>
            <person name="Labutti K."/>
            <person name="Andreopoulos B."/>
            <person name="Lipzen A."/>
            <person name="Chen C."/>
            <person name="Yanf M."/>
            <person name="Daum C."/>
            <person name="Ng V."/>
            <person name="Clum A."/>
            <person name="Ohm R."/>
            <person name="Martin F."/>
            <person name="Silar P."/>
            <person name="Natvig D."/>
            <person name="Lalanne C."/>
            <person name="Gautier V."/>
            <person name="Ament-Velasquez S.L."/>
            <person name="Kruys A."/>
            <person name="Hutchinson M.I."/>
            <person name="Powell A.J."/>
            <person name="Barry K."/>
            <person name="Miller A.N."/>
            <person name="Grigoriev I.V."/>
            <person name="Debuchy R."/>
            <person name="Gladieux P."/>
            <person name="Thoren M.H."/>
            <person name="Johannesson H."/>
        </authorList>
    </citation>
    <scope>NUCLEOTIDE SEQUENCE</scope>
    <source>
        <strain evidence="2">CBS 123565</strain>
    </source>
</reference>
<evidence type="ECO:0000256" key="1">
    <source>
        <dbReference type="SAM" id="MobiDB-lite"/>
    </source>
</evidence>
<keyword evidence="3" id="KW-1185">Reference proteome</keyword>